<evidence type="ECO:0000313" key="3">
    <source>
        <dbReference type="Proteomes" id="UP001219862"/>
    </source>
</evidence>
<evidence type="ECO:0008006" key="4">
    <source>
        <dbReference type="Google" id="ProtNLM"/>
    </source>
</evidence>
<feature type="region of interest" description="Disordered" evidence="1">
    <location>
        <begin position="76"/>
        <end position="145"/>
    </location>
</feature>
<feature type="compositionally biased region" description="Low complexity" evidence="1">
    <location>
        <begin position="118"/>
        <end position="138"/>
    </location>
</feature>
<organism evidence="2 3">
    <name type="scientific">Roseateles koreensis</name>
    <dbReference type="NCBI Taxonomy" id="2987526"/>
    <lineage>
        <taxon>Bacteria</taxon>
        <taxon>Pseudomonadati</taxon>
        <taxon>Pseudomonadota</taxon>
        <taxon>Betaproteobacteria</taxon>
        <taxon>Burkholderiales</taxon>
        <taxon>Sphaerotilaceae</taxon>
        <taxon>Roseateles</taxon>
    </lineage>
</organism>
<evidence type="ECO:0000256" key="1">
    <source>
        <dbReference type="SAM" id="MobiDB-lite"/>
    </source>
</evidence>
<keyword evidence="3" id="KW-1185">Reference proteome</keyword>
<proteinExistence type="predicted"/>
<dbReference type="Proteomes" id="UP001219862">
    <property type="component" value="Unassembled WGS sequence"/>
</dbReference>
<name>A0ABT5KUB2_9BURK</name>
<feature type="compositionally biased region" description="Polar residues" evidence="1">
    <location>
        <begin position="97"/>
        <end position="110"/>
    </location>
</feature>
<gene>
    <name evidence="2" type="ORF">PRZ01_15160</name>
</gene>
<comment type="caution">
    <text evidence="2">The sequence shown here is derived from an EMBL/GenBank/DDBJ whole genome shotgun (WGS) entry which is preliminary data.</text>
</comment>
<sequence length="169" mass="18098">MLAKLTVKNQLTLPKSVTQSLGPVQYFEVQEKAGQIILTPVRIQRGDALRAKLAELEIDVKTIESALGWAGKAQTQPRVKKELAAEPLPALKKTRSKPLSGSTPLAATSDSRPKKPALKTPASTKAKASAKPVKTASKQRISTAQIQPRIKAGLAKPTLKKALSVVRPI</sequence>
<dbReference type="EMBL" id="JAQQXS010000014">
    <property type="protein sequence ID" value="MDC8786527.1"/>
    <property type="molecule type" value="Genomic_DNA"/>
</dbReference>
<reference evidence="2 3" key="1">
    <citation type="submission" date="2022-10" db="EMBL/GenBank/DDBJ databases">
        <title>paucibacter sp. hw8 Genome sequencing.</title>
        <authorList>
            <person name="Park S."/>
        </authorList>
    </citation>
    <scope>NUCLEOTIDE SEQUENCE [LARGE SCALE GENOMIC DNA]</scope>
    <source>
        <strain evidence="3">hw8</strain>
    </source>
</reference>
<accession>A0ABT5KUB2</accession>
<evidence type="ECO:0000313" key="2">
    <source>
        <dbReference type="EMBL" id="MDC8786527.1"/>
    </source>
</evidence>
<dbReference type="RefSeq" id="WP_273597642.1">
    <property type="nucleotide sequence ID" value="NZ_JAQQXS010000014.1"/>
</dbReference>
<protein>
    <recommendedName>
        <fullName evidence="4">SpoVT-AbrB domain-containing protein</fullName>
    </recommendedName>
</protein>